<dbReference type="InterPro" id="IPR029401">
    <property type="entry name" value="Nudix_N"/>
</dbReference>
<dbReference type="PANTHER" id="PTHR43222">
    <property type="entry name" value="NUDIX HYDROLASE 23"/>
    <property type="match status" value="1"/>
</dbReference>
<feature type="domain" description="Nudix hydrolase N-terminal" evidence="1">
    <location>
        <begin position="2"/>
        <end position="35"/>
    </location>
</feature>
<dbReference type="HOGENOM" id="CLU_2966564_0_0_6"/>
<dbReference type="SUPFAM" id="SSF55811">
    <property type="entry name" value="Nudix"/>
    <property type="match status" value="1"/>
</dbReference>
<dbReference type="Pfam" id="PF14803">
    <property type="entry name" value="Zn_ribbon_Nudix"/>
    <property type="match status" value="1"/>
</dbReference>
<gene>
    <name evidence="2" type="ORF">PSYPI_00885</name>
</gene>
<keyword evidence="3" id="KW-1185">Reference proteome</keyword>
<evidence type="ECO:0000259" key="1">
    <source>
        <dbReference type="Pfam" id="PF14803"/>
    </source>
</evidence>
<dbReference type="GO" id="GO:0016787">
    <property type="term" value="F:hydrolase activity"/>
    <property type="evidence" value="ECO:0007669"/>
    <property type="project" value="UniProtKB-KW"/>
</dbReference>
<dbReference type="EMBL" id="AEAI01000036">
    <property type="protein sequence ID" value="EGH41051.1"/>
    <property type="molecule type" value="Genomic_DNA"/>
</dbReference>
<name>F3G1V1_PSESJ</name>
<dbReference type="Proteomes" id="UP000004986">
    <property type="component" value="Unassembled WGS sequence"/>
</dbReference>
<sequence>MKFCSQCGNPVIQRIPEGDSRLRYVCEHCHTVHYQNPNIVAGCLVTLGGKVLLCRRAIEPRLGFW</sequence>
<accession>F3G1V1</accession>
<reference evidence="2 3" key="1">
    <citation type="journal article" date="2011" name="PLoS Pathog.">
        <title>Dynamic evolution of pathogenicity revealed by sequencing and comparative genomics of 19 Pseudomonas syringae isolates.</title>
        <authorList>
            <person name="Baltrus D.A."/>
            <person name="Nishimura M.T."/>
            <person name="Romanchuk A."/>
            <person name="Chang J.H."/>
            <person name="Mukhtar M.S."/>
            <person name="Cherkis K."/>
            <person name="Roach J."/>
            <person name="Grant S.R."/>
            <person name="Jones C.D."/>
            <person name="Dangl J.L."/>
        </authorList>
    </citation>
    <scope>NUCLEOTIDE SEQUENCE [LARGE SCALE GENOMIC DNA]</scope>
    <source>
        <strain evidence="2 3">1704B</strain>
    </source>
</reference>
<dbReference type="AlphaFoldDB" id="F3G1V1"/>
<dbReference type="PANTHER" id="PTHR43222:SF2">
    <property type="entry name" value="NUDIX HYDROLASE 23, CHLOROPLASTIC"/>
    <property type="match status" value="1"/>
</dbReference>
<evidence type="ECO:0000313" key="2">
    <source>
        <dbReference type="EMBL" id="EGH41051.1"/>
    </source>
</evidence>
<organism evidence="2 3">
    <name type="scientific">Pseudomonas syringae pv. pisi str. 1704B</name>
    <dbReference type="NCBI Taxonomy" id="629263"/>
    <lineage>
        <taxon>Bacteria</taxon>
        <taxon>Pseudomonadati</taxon>
        <taxon>Pseudomonadota</taxon>
        <taxon>Gammaproteobacteria</taxon>
        <taxon>Pseudomonadales</taxon>
        <taxon>Pseudomonadaceae</taxon>
        <taxon>Pseudomonas</taxon>
        <taxon>Pseudomonas syringae</taxon>
    </lineage>
</organism>
<dbReference type="Gene3D" id="2.20.70.10">
    <property type="match status" value="1"/>
</dbReference>
<protein>
    <submittedName>
        <fullName evidence="2">NUDIX hydrolase</fullName>
    </submittedName>
</protein>
<keyword evidence="2" id="KW-0378">Hydrolase</keyword>
<dbReference type="InterPro" id="IPR015797">
    <property type="entry name" value="NUDIX_hydrolase-like_dom_sf"/>
</dbReference>
<evidence type="ECO:0000313" key="3">
    <source>
        <dbReference type="Proteomes" id="UP000004986"/>
    </source>
</evidence>
<feature type="non-terminal residue" evidence="2">
    <location>
        <position position="65"/>
    </location>
</feature>
<comment type="caution">
    <text evidence="2">The sequence shown here is derived from an EMBL/GenBank/DDBJ whole genome shotgun (WGS) entry which is preliminary data.</text>
</comment>
<proteinExistence type="predicted"/>